<accession>A0ABM6N9V3</accession>
<organism evidence="2 3">
    <name type="scientific">Pseudoalteromonas piscicida</name>
    <dbReference type="NCBI Taxonomy" id="43662"/>
    <lineage>
        <taxon>Bacteria</taxon>
        <taxon>Pseudomonadati</taxon>
        <taxon>Pseudomonadota</taxon>
        <taxon>Gammaproteobacteria</taxon>
        <taxon>Alteromonadales</taxon>
        <taxon>Pseudoalteromonadaceae</taxon>
        <taxon>Pseudoalteromonas</taxon>
    </lineage>
</organism>
<keyword evidence="3" id="KW-1185">Reference proteome</keyword>
<sequence length="1407" mass="159085">MRAITFIMTLLLFATISRANEVGIQTAAQWIDLSRMQFIQANANKHFAPQQKAWLFLPSHAWLVTTPNALETFEFFAGETPKLQRAIPTSDWLCIQSRCQLSATAQNRLIQVAYTGDKAQSLALWQGSMHSHRDPYRRALRLPGLDDQILQLAQDTEHWFHLQPTQVTSVFFEHAKKLKLEVRKDLHAIAQNGTVTIKVNGEVISTIAISDIQADEYLEPKVGLSNQDYIAVPQGSYLTITTSVPTYLNLLQMHRGIYDDNAGIKQQESLFNPYWNKQLNEQLSALYMNGDTSPLTFSATDTALAVKRKQMLNDIASTLYFLTPSSPQPLTHHVAISGVTLGSRSAAGQVLLTSSAQRVNYITSSQPLNYRLENIVRVDNAITLYVRARTQERLTITSEHGRHTLLVAPSSHFQRLTLHINPASKAVTIEGAAQALDIAVAVNRLQPFPDFLTMTQETLGQGPLVQGLLARSKQNRADTYHLSLSGLSAPEISVKTDSHDQFTATKVLAELQMVAKTKPLMALAKLKPYLSGHSEQVTLMAWQLNIAILTQLERSGNAEVLLKSLLKSTAQSLREYAANELLSRYLARNEYIQASLLCAAHETDITQYQCNDILLTYLLDSGLQQEALWTSQQMALTPKQAEQIAAIQTNELTEPQYSLSHYGLQVVESLDDQTEHYPLSSDKPIKLVAKTPLTLKLSARAAYQGQEYKNTQWLLYEHNTKTRLLPIFSDIAANLQLQPQATRLSIASQQYIQLAANESLTLFSNNELFVEIRVQPDTANTPAFTDKSALLVSRAEARIANELSAKEIAINALYQLSQQILSNESYNRVLQRLQPSLSGDAVLTDLYARLMRYGQWLAAEQYTSYVGTQKVKVDTLAAQSVGDQITAHLTENQPSGLPLRANEILTIDFSEYQQVQVRVKFAYSSAKQIVAPPANVELVGPNQGDVISLQPTQPLYYGIKQIETQQGLLQLRWLNPLSGQSVSVRPQYFNQGQWRDIPLDTRQIFYRSDETTPITAKLTRDSLIKIETFADGIRNEATYFHPAGQVSLSGQQQPTLARMSIWTLSPTLHRVNLVPEVPMFLKAKQQLTPTSAEPEFQQARIETDESSTGVEGFLNIDSDDIVQTTEPSPSRTTLDLGVSLRVKDENNWYRIDTFYTMDNHHQDTFSINGQYDWLSQQSNWFAEARMRNRWQDATAISETHLSSSISAKFGQIHRYNSGFRSIWWWQPFYTYTSISKDEFIADEQIGPDMYTFYRNNHKHGWQAHAGLRYQPWVDSYFSSGVTLTSNQDWQTLDNALFSFDWYQFYQGHIFHAGLTSSYVFADQNRPNPTWQYLTQLGWQTGFDFSHNTAGWLGVTWTQDWFNNTHQVGLQVRLGNLQQTAFAPYAHDEIIFESLQLSHLLEQDLHER</sequence>
<dbReference type="EMBL" id="CP011924">
    <property type="protein sequence ID" value="ATD05534.1"/>
    <property type="molecule type" value="Genomic_DNA"/>
</dbReference>
<dbReference type="Proteomes" id="UP000016521">
    <property type="component" value="Chromosome I"/>
</dbReference>
<name>A0ABM6N9V3_PSEO7</name>
<evidence type="ECO:0000256" key="1">
    <source>
        <dbReference type="SAM" id="SignalP"/>
    </source>
</evidence>
<protein>
    <submittedName>
        <fullName evidence="2">Uncharacterized protein</fullName>
    </submittedName>
</protein>
<dbReference type="RefSeq" id="WP_010370753.1">
    <property type="nucleotide sequence ID" value="NZ_CP011924.1"/>
</dbReference>
<feature type="signal peptide" evidence="1">
    <location>
        <begin position="1"/>
        <end position="19"/>
    </location>
</feature>
<reference evidence="2 3" key="1">
    <citation type="submission" date="2015-06" db="EMBL/GenBank/DDBJ databases">
        <authorList>
            <person name="Xie B.-B."/>
            <person name="Rong J.-C."/>
            <person name="Qin Q.-L."/>
            <person name="Zhang Y.-Z."/>
        </authorList>
    </citation>
    <scope>NUCLEOTIDE SEQUENCE [LARGE SCALE GENOMIC DNA]</scope>
    <source>
        <strain evidence="2 3">JCM 20779</strain>
    </source>
</reference>
<evidence type="ECO:0000313" key="2">
    <source>
        <dbReference type="EMBL" id="ATD05534.1"/>
    </source>
</evidence>
<gene>
    <name evidence="2" type="ORF">PPIS_a0178</name>
</gene>
<keyword evidence="1" id="KW-0732">Signal</keyword>
<proteinExistence type="predicted"/>
<evidence type="ECO:0000313" key="3">
    <source>
        <dbReference type="Proteomes" id="UP000016521"/>
    </source>
</evidence>
<feature type="chain" id="PRO_5047042818" evidence="1">
    <location>
        <begin position="20"/>
        <end position="1407"/>
    </location>
</feature>